<dbReference type="RefSeq" id="WP_191199481.1">
    <property type="nucleotide sequence ID" value="NZ_BAAAPA010000005.1"/>
</dbReference>
<dbReference type="PANTHER" id="PTHR43630">
    <property type="entry name" value="POLY-BETA-1,6-N-ACETYL-D-GLUCOSAMINE SYNTHASE"/>
    <property type="match status" value="1"/>
</dbReference>
<dbReference type="SUPFAM" id="SSF53448">
    <property type="entry name" value="Nucleotide-diphospho-sugar transferases"/>
    <property type="match status" value="1"/>
</dbReference>
<dbReference type="Proteomes" id="UP000649289">
    <property type="component" value="Unassembled WGS sequence"/>
</dbReference>
<gene>
    <name evidence="2" type="ORF">IEZ25_11070</name>
</gene>
<evidence type="ECO:0000313" key="3">
    <source>
        <dbReference type="Proteomes" id="UP000649289"/>
    </source>
</evidence>
<dbReference type="InterPro" id="IPR029044">
    <property type="entry name" value="Nucleotide-diphossugar_trans"/>
</dbReference>
<protein>
    <submittedName>
        <fullName evidence="2">Glycosyltransferase</fullName>
    </submittedName>
</protein>
<proteinExistence type="predicted"/>
<dbReference type="EMBL" id="JACXYY010000004">
    <property type="protein sequence ID" value="MBD3915156.1"/>
    <property type="molecule type" value="Genomic_DNA"/>
</dbReference>
<accession>A0ABR8MJB5</accession>
<comment type="caution">
    <text evidence="2">The sequence shown here is derived from an EMBL/GenBank/DDBJ whole genome shotgun (WGS) entry which is preliminary data.</text>
</comment>
<dbReference type="InterPro" id="IPR001173">
    <property type="entry name" value="Glyco_trans_2-like"/>
</dbReference>
<organism evidence="2 3">
    <name type="scientific">Nocardioides hwasunensis</name>
    <dbReference type="NCBI Taxonomy" id="397258"/>
    <lineage>
        <taxon>Bacteria</taxon>
        <taxon>Bacillati</taxon>
        <taxon>Actinomycetota</taxon>
        <taxon>Actinomycetes</taxon>
        <taxon>Propionibacteriales</taxon>
        <taxon>Nocardioidaceae</taxon>
        <taxon>Nocardioides</taxon>
    </lineage>
</organism>
<dbReference type="Gene3D" id="3.90.550.10">
    <property type="entry name" value="Spore Coat Polysaccharide Biosynthesis Protein SpsA, Chain A"/>
    <property type="match status" value="1"/>
</dbReference>
<evidence type="ECO:0000259" key="1">
    <source>
        <dbReference type="Pfam" id="PF00535"/>
    </source>
</evidence>
<reference evidence="2 3" key="1">
    <citation type="submission" date="2020-09" db="EMBL/GenBank/DDBJ databases">
        <title>novel species in genus Nocardioides.</title>
        <authorList>
            <person name="Zhang G."/>
        </authorList>
    </citation>
    <scope>NUCLEOTIDE SEQUENCE [LARGE SCALE GENOMIC DNA]</scope>
    <source>
        <strain evidence="2 3">19197</strain>
    </source>
</reference>
<name>A0ABR8MJB5_9ACTN</name>
<feature type="domain" description="Glycosyltransferase 2-like" evidence="1">
    <location>
        <begin position="47"/>
        <end position="132"/>
    </location>
</feature>
<evidence type="ECO:0000313" key="2">
    <source>
        <dbReference type="EMBL" id="MBD3915156.1"/>
    </source>
</evidence>
<sequence>MTSYDVFAATDDVLEALSVLRATTLLDPAFADREPMSATSPVMVTFAILTHDAEKTVERCVQSIPEDASILVVDSESHDRTCDLVARVRPLARVVTREWTHDFSQARNAALDLVPAGWVFYIDADEFLLPGHADRVRTAAQLLERHPARDAMRCGVAVLDRTAGITPFLPRMVRAAGEVRWANPLHEDLVHASPDAAVLDIALDVTVAHDGYTRDGAARAERNRRIIADWQTREPAAGRAHAALAQELVGEDQDRDRAHHLRAALADTRLNTHEQRGALFSLLVNELLSGGAVALLAALEEHANIEPGLEELLLKARALMILHDQELPRTRSAIAELLLSAPDAGDPEDDVTGRAVDALVALSELMGEDTAGLESLRPHSAGTDAS</sequence>
<dbReference type="PANTHER" id="PTHR43630:SF2">
    <property type="entry name" value="GLYCOSYLTRANSFERASE"/>
    <property type="match status" value="1"/>
</dbReference>
<keyword evidence="3" id="KW-1185">Reference proteome</keyword>
<dbReference type="Pfam" id="PF00535">
    <property type="entry name" value="Glycos_transf_2"/>
    <property type="match status" value="1"/>
</dbReference>